<proteinExistence type="predicted"/>
<dbReference type="HOGENOM" id="CLU_863046_0_0_0"/>
<feature type="transmembrane region" description="Helical" evidence="7">
    <location>
        <begin position="27"/>
        <end position="47"/>
    </location>
</feature>
<evidence type="ECO:0000256" key="6">
    <source>
        <dbReference type="SAM" id="MobiDB-lite"/>
    </source>
</evidence>
<dbReference type="Proteomes" id="UP000010798">
    <property type="component" value="Chromosome"/>
</dbReference>
<dbReference type="eggNOG" id="COG0586">
    <property type="taxonomic scope" value="Bacteria"/>
</dbReference>
<feature type="transmembrane region" description="Helical" evidence="7">
    <location>
        <begin position="67"/>
        <end position="95"/>
    </location>
</feature>
<dbReference type="Pfam" id="PF09335">
    <property type="entry name" value="VTT_dom"/>
    <property type="match status" value="1"/>
</dbReference>
<dbReference type="PANTHER" id="PTHR42709:SF6">
    <property type="entry name" value="UNDECAPRENYL PHOSPHATE TRANSPORTER A"/>
    <property type="match status" value="1"/>
</dbReference>
<dbReference type="EMBL" id="CP003364">
    <property type="protein sequence ID" value="AGA25262.1"/>
    <property type="molecule type" value="Genomic_DNA"/>
</dbReference>
<evidence type="ECO:0000313" key="9">
    <source>
        <dbReference type="EMBL" id="AGA25262.1"/>
    </source>
</evidence>
<dbReference type="KEGG" id="saci:Sinac_0855"/>
<dbReference type="InterPro" id="IPR032816">
    <property type="entry name" value="VTT_dom"/>
</dbReference>
<dbReference type="GO" id="GO:0005886">
    <property type="term" value="C:plasma membrane"/>
    <property type="evidence" value="ECO:0007669"/>
    <property type="project" value="UniProtKB-SubCell"/>
</dbReference>
<feature type="region of interest" description="Disordered" evidence="6">
    <location>
        <begin position="264"/>
        <end position="322"/>
    </location>
</feature>
<keyword evidence="5 7" id="KW-0472">Membrane</keyword>
<reference evidence="9 10" key="1">
    <citation type="submission" date="2012-02" db="EMBL/GenBank/DDBJ databases">
        <title>Complete sequence of chromosome of Singulisphaera acidiphila DSM 18658.</title>
        <authorList>
            <consortium name="US DOE Joint Genome Institute (JGI-PGF)"/>
            <person name="Lucas S."/>
            <person name="Copeland A."/>
            <person name="Lapidus A."/>
            <person name="Glavina del Rio T."/>
            <person name="Dalin E."/>
            <person name="Tice H."/>
            <person name="Bruce D."/>
            <person name="Goodwin L."/>
            <person name="Pitluck S."/>
            <person name="Peters L."/>
            <person name="Ovchinnikova G."/>
            <person name="Chertkov O."/>
            <person name="Kyrpides N."/>
            <person name="Mavromatis K."/>
            <person name="Ivanova N."/>
            <person name="Brettin T."/>
            <person name="Detter J.C."/>
            <person name="Han C."/>
            <person name="Larimer F."/>
            <person name="Land M."/>
            <person name="Hauser L."/>
            <person name="Markowitz V."/>
            <person name="Cheng J.-F."/>
            <person name="Hugenholtz P."/>
            <person name="Woyke T."/>
            <person name="Wu D."/>
            <person name="Tindall B."/>
            <person name="Pomrenke H."/>
            <person name="Brambilla E."/>
            <person name="Klenk H.-P."/>
            <person name="Eisen J.A."/>
        </authorList>
    </citation>
    <scope>NUCLEOTIDE SEQUENCE [LARGE SCALE GENOMIC DNA]</scope>
    <source>
        <strain evidence="10">ATCC BAA-1392 / DSM 18658 / VKM B-2454 / MOB10</strain>
    </source>
</reference>
<accession>L0D7N2</accession>
<feature type="compositionally biased region" description="Basic and acidic residues" evidence="6">
    <location>
        <begin position="301"/>
        <end position="322"/>
    </location>
</feature>
<organism evidence="9 10">
    <name type="scientific">Singulisphaera acidiphila (strain ATCC BAA-1392 / DSM 18658 / VKM B-2454 / MOB10)</name>
    <dbReference type="NCBI Taxonomy" id="886293"/>
    <lineage>
        <taxon>Bacteria</taxon>
        <taxon>Pseudomonadati</taxon>
        <taxon>Planctomycetota</taxon>
        <taxon>Planctomycetia</taxon>
        <taxon>Isosphaerales</taxon>
        <taxon>Isosphaeraceae</taxon>
        <taxon>Singulisphaera</taxon>
    </lineage>
</organism>
<keyword evidence="2" id="KW-1003">Cell membrane</keyword>
<evidence type="ECO:0000259" key="8">
    <source>
        <dbReference type="Pfam" id="PF09335"/>
    </source>
</evidence>
<feature type="transmembrane region" description="Helical" evidence="7">
    <location>
        <begin position="127"/>
        <end position="148"/>
    </location>
</feature>
<dbReference type="AlphaFoldDB" id="L0D7N2"/>
<protein>
    <submittedName>
        <fullName evidence="9">Putative membrane-associated protein</fullName>
    </submittedName>
</protein>
<evidence type="ECO:0000256" key="7">
    <source>
        <dbReference type="SAM" id="Phobius"/>
    </source>
</evidence>
<feature type="transmembrane region" description="Helical" evidence="7">
    <location>
        <begin position="160"/>
        <end position="178"/>
    </location>
</feature>
<dbReference type="STRING" id="886293.Sinac_0855"/>
<keyword evidence="10" id="KW-1185">Reference proteome</keyword>
<feature type="transmembrane region" description="Helical" evidence="7">
    <location>
        <begin position="190"/>
        <end position="208"/>
    </location>
</feature>
<keyword evidence="4 7" id="KW-1133">Transmembrane helix</keyword>
<gene>
    <name evidence="9" type="ordered locus">Sinac_0855</name>
</gene>
<evidence type="ECO:0000256" key="1">
    <source>
        <dbReference type="ARBA" id="ARBA00004651"/>
    </source>
</evidence>
<feature type="domain" description="VTT" evidence="8">
    <location>
        <begin position="50"/>
        <end position="175"/>
    </location>
</feature>
<dbReference type="PANTHER" id="PTHR42709">
    <property type="entry name" value="ALKALINE PHOSPHATASE LIKE PROTEIN"/>
    <property type="match status" value="1"/>
</dbReference>
<dbReference type="InterPro" id="IPR051311">
    <property type="entry name" value="DedA_domain"/>
</dbReference>
<comment type="subcellular location">
    <subcellularLocation>
        <location evidence="1">Cell membrane</location>
        <topology evidence="1">Multi-pass membrane protein</topology>
    </subcellularLocation>
</comment>
<keyword evidence="3 7" id="KW-0812">Transmembrane</keyword>
<evidence type="ECO:0000256" key="5">
    <source>
        <dbReference type="ARBA" id="ARBA00023136"/>
    </source>
</evidence>
<evidence type="ECO:0000256" key="2">
    <source>
        <dbReference type="ARBA" id="ARBA00022475"/>
    </source>
</evidence>
<name>L0D7N2_SINAD</name>
<sequence>MIPLLSMGLSEARVRTCGRERRLTEALIAKLGYLGIALLLVLGGLGLPVPEEAPIILAAVLSKSQRMWWPFALTACFVGVLLGDFIVYFIGYYYGDKVLSLPMTRKLLTLERETQIKGYFHRHGFKILILGRFAVGFRTAAYLTAGILQLPVLKLFLTDVLAASLSTLLMFGLGYVFAHQIEGSFDQLKHWLMAIVALVLAFWLLHRFHKGRLRAGLRVGPPVLVADDAPLPLDDLHAPPKTSDTPVGPLAPIPTPEIVVASPPVAQETPPKTLPSAAIPDPAEPIVIATQPNLEPAPHPQDQEISHPVDPNRSRSLESHPR</sequence>
<evidence type="ECO:0000256" key="3">
    <source>
        <dbReference type="ARBA" id="ARBA00022692"/>
    </source>
</evidence>
<evidence type="ECO:0000256" key="4">
    <source>
        <dbReference type="ARBA" id="ARBA00022989"/>
    </source>
</evidence>
<evidence type="ECO:0000313" key="10">
    <source>
        <dbReference type="Proteomes" id="UP000010798"/>
    </source>
</evidence>